<keyword evidence="4" id="KW-0677">Repeat</keyword>
<protein>
    <submittedName>
        <fullName evidence="7">Glycosyltransferase</fullName>
    </submittedName>
</protein>
<reference evidence="7 8" key="1">
    <citation type="submission" date="2020-02" db="EMBL/GenBank/DDBJ databases">
        <title>Genome sequences of Thiorhodococcus mannitoliphagus and Thiorhodococcus minor, purple sulfur photosynthetic bacteria in the gammaproteobacterial family, Chromatiaceae.</title>
        <authorList>
            <person name="Aviles F.A."/>
            <person name="Meyer T.E."/>
            <person name="Kyndt J.A."/>
        </authorList>
    </citation>
    <scope>NUCLEOTIDE SEQUENCE [LARGE SCALE GENOMIC DNA]</scope>
    <source>
        <strain evidence="7 8">DSM 11518</strain>
    </source>
</reference>
<dbReference type="GO" id="GO:0016757">
    <property type="term" value="F:glycosyltransferase activity"/>
    <property type="evidence" value="ECO:0007669"/>
    <property type="project" value="UniProtKB-KW"/>
</dbReference>
<feature type="domain" description="O-GlcNAc transferase C-terminal" evidence="6">
    <location>
        <begin position="120"/>
        <end position="272"/>
    </location>
</feature>
<keyword evidence="3 7" id="KW-0808">Transferase</keyword>
<comment type="pathway">
    <text evidence="1">Protein modification; protein glycosylation.</text>
</comment>
<evidence type="ECO:0000313" key="7">
    <source>
        <dbReference type="EMBL" id="NEV65427.1"/>
    </source>
</evidence>
<evidence type="ECO:0000256" key="2">
    <source>
        <dbReference type="ARBA" id="ARBA00022676"/>
    </source>
</evidence>
<evidence type="ECO:0000259" key="6">
    <source>
        <dbReference type="Pfam" id="PF13844"/>
    </source>
</evidence>
<dbReference type="Pfam" id="PF13844">
    <property type="entry name" value="Glyco_transf_41"/>
    <property type="match status" value="2"/>
</dbReference>
<keyword evidence="2" id="KW-0328">Glycosyltransferase</keyword>
<keyword evidence="5" id="KW-0802">TPR repeat</keyword>
<dbReference type="InterPro" id="IPR051939">
    <property type="entry name" value="Glycosyltr_41/O-GlcNAc_trsf"/>
</dbReference>
<gene>
    <name evidence="7" type="ORF">G3446_27040</name>
</gene>
<feature type="domain" description="O-GlcNAc transferase C-terminal" evidence="6">
    <location>
        <begin position="11"/>
        <end position="85"/>
    </location>
</feature>
<dbReference type="InterPro" id="IPR029489">
    <property type="entry name" value="OGT/SEC/SPY_C"/>
</dbReference>
<organism evidence="7 8">
    <name type="scientific">Thiorhodococcus minor</name>
    <dbReference type="NCBI Taxonomy" id="57489"/>
    <lineage>
        <taxon>Bacteria</taxon>
        <taxon>Pseudomonadati</taxon>
        <taxon>Pseudomonadota</taxon>
        <taxon>Gammaproteobacteria</taxon>
        <taxon>Chromatiales</taxon>
        <taxon>Chromatiaceae</taxon>
        <taxon>Thiorhodococcus</taxon>
    </lineage>
</organism>
<sequence>HWVDTRGLSDAALAERIRADAVDILIDLGGHTANNRLGVFARKPAPVSVSWMGYGYTTGLSAIDYFLSDAIMAPAGSEHLFAEQVWRLSAPAGVYRPRAGMGEVSALPALERGYVTFGTLSRGVRINHRVVRAWSALLARLPGSRLVVDSKDFVSEPAQRGLRERFAAHGIGAERLEIGYHSPPWEVLRGLDIGLDCFPHNSGTTLLESLYLGVPFITLAGRPSVGRAGATVLHGVGHPEWVADSEEQYVDKALDLASDLGRLASIRAGLRDALESGPWCDEAG</sequence>
<dbReference type="AlphaFoldDB" id="A0A6M0K9M1"/>
<evidence type="ECO:0000256" key="1">
    <source>
        <dbReference type="ARBA" id="ARBA00004922"/>
    </source>
</evidence>
<dbReference type="EMBL" id="JAAIJQ010000295">
    <property type="protein sequence ID" value="NEV65427.1"/>
    <property type="molecule type" value="Genomic_DNA"/>
</dbReference>
<dbReference type="Gene3D" id="3.40.50.2000">
    <property type="entry name" value="Glycogen Phosphorylase B"/>
    <property type="match status" value="1"/>
</dbReference>
<dbReference type="Gene3D" id="3.40.50.11380">
    <property type="match status" value="1"/>
</dbReference>
<dbReference type="SUPFAM" id="SSF53756">
    <property type="entry name" value="UDP-Glycosyltransferase/glycogen phosphorylase"/>
    <property type="match status" value="1"/>
</dbReference>
<comment type="caution">
    <text evidence="7">The sequence shown here is derived from an EMBL/GenBank/DDBJ whole genome shotgun (WGS) entry which is preliminary data.</text>
</comment>
<evidence type="ECO:0000313" key="8">
    <source>
        <dbReference type="Proteomes" id="UP000483379"/>
    </source>
</evidence>
<keyword evidence="8" id="KW-1185">Reference proteome</keyword>
<feature type="non-terminal residue" evidence="7">
    <location>
        <position position="284"/>
    </location>
</feature>
<dbReference type="Proteomes" id="UP000483379">
    <property type="component" value="Unassembled WGS sequence"/>
</dbReference>
<name>A0A6M0K9M1_9GAMM</name>
<evidence type="ECO:0000256" key="3">
    <source>
        <dbReference type="ARBA" id="ARBA00022679"/>
    </source>
</evidence>
<dbReference type="PANTHER" id="PTHR44835">
    <property type="entry name" value="UDP-N-ACETYLGLUCOSAMINE--PEPTIDE N-ACETYLGLUCOSAMINYLTRANSFERASE SPINDLY-RELATED"/>
    <property type="match status" value="1"/>
</dbReference>
<feature type="non-terminal residue" evidence="7">
    <location>
        <position position="1"/>
    </location>
</feature>
<evidence type="ECO:0000256" key="4">
    <source>
        <dbReference type="ARBA" id="ARBA00022737"/>
    </source>
</evidence>
<evidence type="ECO:0000256" key="5">
    <source>
        <dbReference type="ARBA" id="ARBA00022803"/>
    </source>
</evidence>
<proteinExistence type="predicted"/>
<accession>A0A6M0K9M1</accession>
<dbReference type="PANTHER" id="PTHR44835:SF1">
    <property type="entry name" value="PROTEIN O-GLCNAC TRANSFERASE"/>
    <property type="match status" value="1"/>
</dbReference>